<sequence>MSVATDAISVAPRSVETRVENVARDVLASTTRFAGAGIVSVHPKVLARSRSLLWWVTQRENGGEPLPLDADLTELGTYQAGLEDIEWYRVPATTGRSHMTGPFVDYMCTDQFAFTFTAPLEIDGEFYGVAGIDMTVHSLEDEVESLLENVSDDAMLLANGDLVAISLDPRFATGSRLKPAQLDSYTVTPVAGTALYVAVPH</sequence>
<organism evidence="1 2">
    <name type="scientific">Brevibacterium marinum</name>
    <dbReference type="NCBI Taxonomy" id="418643"/>
    <lineage>
        <taxon>Bacteria</taxon>
        <taxon>Bacillati</taxon>
        <taxon>Actinomycetota</taxon>
        <taxon>Actinomycetes</taxon>
        <taxon>Micrococcales</taxon>
        <taxon>Brevibacteriaceae</taxon>
        <taxon>Brevibacterium</taxon>
    </lineage>
</organism>
<gene>
    <name evidence="1" type="ORF">BKA07_001489</name>
</gene>
<accession>A0A846RR38</accession>
<dbReference type="AlphaFoldDB" id="A0A846RR38"/>
<name>A0A846RR38_9MICO</name>
<dbReference type="Proteomes" id="UP000576792">
    <property type="component" value="Unassembled WGS sequence"/>
</dbReference>
<reference evidence="1 2" key="1">
    <citation type="submission" date="2020-03" db="EMBL/GenBank/DDBJ databases">
        <title>Sequencing the genomes of 1000 actinobacteria strains.</title>
        <authorList>
            <person name="Klenk H.-P."/>
        </authorList>
    </citation>
    <scope>NUCLEOTIDE SEQUENCE [LARGE SCALE GENOMIC DNA]</scope>
    <source>
        <strain evidence="1 2">DSM 18964</strain>
    </source>
</reference>
<evidence type="ECO:0008006" key="3">
    <source>
        <dbReference type="Google" id="ProtNLM"/>
    </source>
</evidence>
<dbReference type="CDD" id="cd12913">
    <property type="entry name" value="PDC1_MCP_like"/>
    <property type="match status" value="1"/>
</dbReference>
<comment type="caution">
    <text evidence="1">The sequence shown here is derived from an EMBL/GenBank/DDBJ whole genome shotgun (WGS) entry which is preliminary data.</text>
</comment>
<keyword evidence="2" id="KW-1185">Reference proteome</keyword>
<dbReference type="Pfam" id="PF22673">
    <property type="entry name" value="MCP-like_PDC_1"/>
    <property type="match status" value="1"/>
</dbReference>
<dbReference type="EMBL" id="JAATJN010000001">
    <property type="protein sequence ID" value="NJC56454.1"/>
    <property type="molecule type" value="Genomic_DNA"/>
</dbReference>
<evidence type="ECO:0000313" key="2">
    <source>
        <dbReference type="Proteomes" id="UP000576792"/>
    </source>
</evidence>
<proteinExistence type="predicted"/>
<dbReference type="Gene3D" id="3.30.450.20">
    <property type="entry name" value="PAS domain"/>
    <property type="match status" value="1"/>
</dbReference>
<dbReference type="RefSeq" id="WP_167950327.1">
    <property type="nucleotide sequence ID" value="NZ_BAAAPQ010000013.1"/>
</dbReference>
<evidence type="ECO:0000313" key="1">
    <source>
        <dbReference type="EMBL" id="NJC56454.1"/>
    </source>
</evidence>
<protein>
    <recommendedName>
        <fullName evidence="3">Cache domain-containing protein</fullName>
    </recommendedName>
</protein>